<sequence length="157" mass="17107">MIPHIRTFTLLTALTAILIATSCSSDDTRRFDDELRQADMAVAEGDMTAATSIARRLSDEHLDAMTTGQLCRLSILYMQLSDDGNQSENISRATDCYRKAFATDSDSARQYYSQLGPEQTANAQMLATIAGSIGTALPGEAETDTLPETIINDSHEH</sequence>
<dbReference type="EMBL" id="PUBV01000005">
    <property type="protein sequence ID" value="PWB08579.1"/>
    <property type="molecule type" value="Genomic_DNA"/>
</dbReference>
<gene>
    <name evidence="3" type="ORF">C5O25_03365</name>
</gene>
<evidence type="ECO:0000313" key="4">
    <source>
        <dbReference type="Proteomes" id="UP000244925"/>
    </source>
</evidence>
<accession>A0A2V1J0G6</accession>
<proteinExistence type="predicted"/>
<comment type="caution">
    <text evidence="3">The sequence shown here is derived from an EMBL/GenBank/DDBJ whole genome shotgun (WGS) entry which is preliminary data.</text>
</comment>
<feature type="region of interest" description="Disordered" evidence="1">
    <location>
        <begin position="138"/>
        <end position="157"/>
    </location>
</feature>
<dbReference type="AlphaFoldDB" id="A0A2V1J0G6"/>
<dbReference type="Proteomes" id="UP000244925">
    <property type="component" value="Unassembled WGS sequence"/>
</dbReference>
<keyword evidence="4" id="KW-1185">Reference proteome</keyword>
<evidence type="ECO:0000313" key="3">
    <source>
        <dbReference type="EMBL" id="PWB08579.1"/>
    </source>
</evidence>
<evidence type="ECO:0008006" key="5">
    <source>
        <dbReference type="Google" id="ProtNLM"/>
    </source>
</evidence>
<dbReference type="GeneID" id="93425478"/>
<name>A0A2V1J0G6_9BACT</name>
<evidence type="ECO:0000256" key="2">
    <source>
        <dbReference type="SAM" id="SignalP"/>
    </source>
</evidence>
<dbReference type="RefSeq" id="WP_107035326.1">
    <property type="nucleotide sequence ID" value="NZ_CAOLHR010000022.1"/>
</dbReference>
<organism evidence="3 4">
    <name type="scientific">Paramuribaculum intestinale</name>
    <dbReference type="NCBI Taxonomy" id="2094151"/>
    <lineage>
        <taxon>Bacteria</taxon>
        <taxon>Pseudomonadati</taxon>
        <taxon>Bacteroidota</taxon>
        <taxon>Bacteroidia</taxon>
        <taxon>Bacteroidales</taxon>
        <taxon>Muribaculaceae</taxon>
        <taxon>Paramuribaculum</taxon>
    </lineage>
</organism>
<protein>
    <recommendedName>
        <fullName evidence="5">Tetratricopeptide repeat protein</fullName>
    </recommendedName>
</protein>
<dbReference type="PROSITE" id="PS51257">
    <property type="entry name" value="PROKAR_LIPOPROTEIN"/>
    <property type="match status" value="1"/>
</dbReference>
<evidence type="ECO:0000256" key="1">
    <source>
        <dbReference type="SAM" id="MobiDB-lite"/>
    </source>
</evidence>
<keyword evidence="2" id="KW-0732">Signal</keyword>
<feature type="signal peptide" evidence="2">
    <location>
        <begin position="1"/>
        <end position="25"/>
    </location>
</feature>
<feature type="chain" id="PRO_5015929120" description="Tetratricopeptide repeat protein" evidence="2">
    <location>
        <begin position="26"/>
        <end position="157"/>
    </location>
</feature>
<reference evidence="4" key="1">
    <citation type="submission" date="2018-02" db="EMBL/GenBank/DDBJ databases">
        <authorList>
            <person name="Clavel T."/>
            <person name="Strowig T."/>
        </authorList>
    </citation>
    <scope>NUCLEOTIDE SEQUENCE [LARGE SCALE GENOMIC DNA]</scope>
    <source>
        <strain evidence="4">DSM 100764</strain>
    </source>
</reference>